<dbReference type="NCBIfam" id="TIGR01662">
    <property type="entry name" value="HAD-SF-IIIA"/>
    <property type="match status" value="1"/>
</dbReference>
<evidence type="ECO:0000313" key="1">
    <source>
        <dbReference type="EMBL" id="KAH7303329.1"/>
    </source>
</evidence>
<dbReference type="InterPro" id="IPR027417">
    <property type="entry name" value="P-loop_NTPase"/>
</dbReference>
<dbReference type="InterPro" id="IPR006549">
    <property type="entry name" value="HAD-SF_hydro_IIIA"/>
</dbReference>
<reference evidence="1" key="1">
    <citation type="journal article" date="2021" name="Nat. Commun.">
        <title>Genetic determinants of endophytism in the Arabidopsis root mycobiome.</title>
        <authorList>
            <person name="Mesny F."/>
            <person name="Miyauchi S."/>
            <person name="Thiergart T."/>
            <person name="Pickel B."/>
            <person name="Atanasova L."/>
            <person name="Karlsson M."/>
            <person name="Huettel B."/>
            <person name="Barry K.W."/>
            <person name="Haridas S."/>
            <person name="Chen C."/>
            <person name="Bauer D."/>
            <person name="Andreopoulos W."/>
            <person name="Pangilinan J."/>
            <person name="LaButti K."/>
            <person name="Riley R."/>
            <person name="Lipzen A."/>
            <person name="Clum A."/>
            <person name="Drula E."/>
            <person name="Henrissat B."/>
            <person name="Kohler A."/>
            <person name="Grigoriev I.V."/>
            <person name="Martin F.M."/>
            <person name="Hacquard S."/>
        </authorList>
    </citation>
    <scope>NUCLEOTIDE SEQUENCE</scope>
    <source>
        <strain evidence="1">MPI-CAGE-CH-0235</strain>
    </source>
</reference>
<dbReference type="SUPFAM" id="SSF52540">
    <property type="entry name" value="P-loop containing nucleoside triphosphate hydrolases"/>
    <property type="match status" value="1"/>
</dbReference>
<dbReference type="Proteomes" id="UP000813444">
    <property type="component" value="Unassembled WGS sequence"/>
</dbReference>
<name>A0A8K0WJU7_9HYPO</name>
<evidence type="ECO:0000313" key="2">
    <source>
        <dbReference type="Proteomes" id="UP000813444"/>
    </source>
</evidence>
<dbReference type="GO" id="GO:0003690">
    <property type="term" value="F:double-stranded DNA binding"/>
    <property type="evidence" value="ECO:0007669"/>
    <property type="project" value="TreeGrafter"/>
</dbReference>
<comment type="caution">
    <text evidence="1">The sequence shown here is derived from an EMBL/GenBank/DDBJ whole genome shotgun (WGS) entry which is preliminary data.</text>
</comment>
<dbReference type="GO" id="GO:0046404">
    <property type="term" value="F:ATP-dependent polydeoxyribonucleotide 5'-hydroxyl-kinase activity"/>
    <property type="evidence" value="ECO:0007669"/>
    <property type="project" value="TreeGrafter"/>
</dbReference>
<gene>
    <name evidence="1" type="ORF">B0I35DRAFT_446979</name>
</gene>
<dbReference type="Pfam" id="PF13671">
    <property type="entry name" value="AAA_33"/>
    <property type="match status" value="1"/>
</dbReference>
<accession>A0A8K0WJU7</accession>
<keyword evidence="2" id="KW-1185">Reference proteome</keyword>
<sequence>MTIWTLQGASLLIGVYSPFNKPQSLKDAHSSVKIAAFDLDGTVIKTKSGKVRSQDSQDWQWWDTVVPLKIRQAYDQGFVIKIITNQGRLTDLNGNEAPEAKSFKRTIQQILDSLNVPLSIYVACANDSWRKPRIGIWELLAHEYEQQEIEIDQSNSFFVGDGAGRASDHTDADFHYSLNLDIGFHTPEDYFLQVSGETPQHKFDPSLFLKDKSSWIDVGLQVQDHPRLAIVLVGGPGAGKTYFFNKILRPLGYHCVSLHSLGSQERCAERFENALKEGSLVVIDQINFSIQSRRIWLSTASKYKIKVTAVFFDLPAELCLHNDTVRALGGGMMNPEGRAIFPRNPFLKLMDEFQRPTMREGFTEVISMGFQWMGSDEELQIWRKYWI</sequence>
<protein>
    <submittedName>
        <fullName evidence="1">Polynucleotide kinase 3 phosphatase-domain-containing protein</fullName>
    </submittedName>
</protein>
<proteinExistence type="predicted"/>
<keyword evidence="1" id="KW-0808">Transferase</keyword>
<organism evidence="1 2">
    <name type="scientific">Stachybotrys elegans</name>
    <dbReference type="NCBI Taxonomy" id="80388"/>
    <lineage>
        <taxon>Eukaryota</taxon>
        <taxon>Fungi</taxon>
        <taxon>Dikarya</taxon>
        <taxon>Ascomycota</taxon>
        <taxon>Pezizomycotina</taxon>
        <taxon>Sordariomycetes</taxon>
        <taxon>Hypocreomycetidae</taxon>
        <taxon>Hypocreales</taxon>
        <taxon>Stachybotryaceae</taxon>
        <taxon>Stachybotrys</taxon>
    </lineage>
</organism>
<dbReference type="Gene3D" id="3.40.50.300">
    <property type="entry name" value="P-loop containing nucleotide triphosphate hydrolases"/>
    <property type="match status" value="1"/>
</dbReference>
<dbReference type="InterPro" id="IPR013954">
    <property type="entry name" value="PNK3P"/>
</dbReference>
<dbReference type="PANTHER" id="PTHR12083:SF9">
    <property type="entry name" value="BIFUNCTIONAL POLYNUCLEOTIDE PHOSPHATASE_KINASE"/>
    <property type="match status" value="1"/>
</dbReference>
<dbReference type="Gene3D" id="3.40.50.1000">
    <property type="entry name" value="HAD superfamily/HAD-like"/>
    <property type="match status" value="1"/>
</dbReference>
<dbReference type="AlphaFoldDB" id="A0A8K0WJU7"/>
<dbReference type="InterPro" id="IPR023214">
    <property type="entry name" value="HAD_sf"/>
</dbReference>
<dbReference type="OrthoDB" id="19045at2759"/>
<dbReference type="PANTHER" id="PTHR12083">
    <property type="entry name" value="BIFUNCTIONAL POLYNUCLEOTIDE PHOSPHATASE/KINASE"/>
    <property type="match status" value="1"/>
</dbReference>
<dbReference type="InterPro" id="IPR006551">
    <property type="entry name" value="Polynucleotide_phosphatase"/>
</dbReference>
<dbReference type="GO" id="GO:0046403">
    <property type="term" value="F:polynucleotide 3'-phosphatase activity"/>
    <property type="evidence" value="ECO:0007669"/>
    <property type="project" value="TreeGrafter"/>
</dbReference>
<dbReference type="InterPro" id="IPR036412">
    <property type="entry name" value="HAD-like_sf"/>
</dbReference>
<keyword evidence="1" id="KW-0418">Kinase</keyword>
<dbReference type="SUPFAM" id="SSF56784">
    <property type="entry name" value="HAD-like"/>
    <property type="match status" value="1"/>
</dbReference>
<dbReference type="EMBL" id="JAGPNK010000036">
    <property type="protein sequence ID" value="KAH7303329.1"/>
    <property type="molecule type" value="Genomic_DNA"/>
</dbReference>
<dbReference type="NCBIfam" id="TIGR01664">
    <property type="entry name" value="DNA-3'-Pase"/>
    <property type="match status" value="1"/>
</dbReference>
<dbReference type="GO" id="GO:0006281">
    <property type="term" value="P:DNA repair"/>
    <property type="evidence" value="ECO:0007669"/>
    <property type="project" value="TreeGrafter"/>
</dbReference>
<dbReference type="Pfam" id="PF08645">
    <property type="entry name" value="PNK3P"/>
    <property type="match status" value="1"/>
</dbReference>